<dbReference type="OMA" id="KMRVYYI"/>
<dbReference type="PANTHER" id="PTHR10552">
    <property type="entry name" value="U2 SMALL NUCLEAR RIBONUCLEOPROTEIN A"/>
    <property type="match status" value="1"/>
</dbReference>
<accession>A0A665UY69</accession>
<feature type="domain" description="Ubiquitin-like" evidence="6">
    <location>
        <begin position="346"/>
        <end position="429"/>
    </location>
</feature>
<dbReference type="RefSeq" id="XP_029374995.1">
    <property type="nucleotide sequence ID" value="XM_029519135.1"/>
</dbReference>
<protein>
    <submittedName>
        <fullName evidence="7">Tubulin-specific chaperone cofactor E-like protein</fullName>
    </submittedName>
</protein>
<dbReference type="InterPro" id="IPR029071">
    <property type="entry name" value="Ubiquitin-like_domsf"/>
</dbReference>
<keyword evidence="8" id="KW-1185">Reference proteome</keyword>
<dbReference type="SUPFAM" id="SSF52058">
    <property type="entry name" value="L domain-like"/>
    <property type="match status" value="1"/>
</dbReference>
<reference evidence="7" key="1">
    <citation type="submission" date="2021-04" db="EMBL/GenBank/DDBJ databases">
        <authorList>
            <consortium name="Wellcome Sanger Institute Data Sharing"/>
        </authorList>
    </citation>
    <scope>NUCLEOTIDE SEQUENCE [LARGE SCALE GENOMIC DNA]</scope>
</reference>
<dbReference type="PANTHER" id="PTHR10552:SF6">
    <property type="entry name" value="U2 SMALL NUCLEAR RIBONUCLEOPROTEIN A"/>
    <property type="match status" value="1"/>
</dbReference>
<evidence type="ECO:0000259" key="6">
    <source>
        <dbReference type="PROSITE" id="PS50053"/>
    </source>
</evidence>
<comment type="subcellular location">
    <subcellularLocation>
        <location evidence="1">Nucleus</location>
    </subcellularLocation>
</comment>
<dbReference type="Gene3D" id="3.80.10.10">
    <property type="entry name" value="Ribonuclease Inhibitor"/>
    <property type="match status" value="2"/>
</dbReference>
<dbReference type="GeneID" id="115054110"/>
<dbReference type="Proteomes" id="UP000472264">
    <property type="component" value="Chromosome 14"/>
</dbReference>
<dbReference type="Ensembl" id="ENSENLT00000025155.1">
    <property type="protein sequence ID" value="ENSENLP00000024361.1"/>
    <property type="gene ID" value="ENSENLG00000011029.1"/>
</dbReference>
<reference evidence="7" key="2">
    <citation type="submission" date="2025-08" db="UniProtKB">
        <authorList>
            <consortium name="Ensembl"/>
        </authorList>
    </citation>
    <scope>IDENTIFICATION</scope>
</reference>
<evidence type="ECO:0000313" key="7">
    <source>
        <dbReference type="Ensembl" id="ENSENLP00000024361.1"/>
    </source>
</evidence>
<evidence type="ECO:0000256" key="5">
    <source>
        <dbReference type="ARBA" id="ARBA00024196"/>
    </source>
</evidence>
<dbReference type="OrthoDB" id="5855206at2759"/>
<keyword evidence="2" id="KW-0433">Leucine-rich repeat</keyword>
<gene>
    <name evidence="7" type="primary">LOC115054110</name>
</gene>
<proteinExistence type="inferred from homology"/>
<dbReference type="GO" id="GO:0005634">
    <property type="term" value="C:nucleus"/>
    <property type="evidence" value="ECO:0007669"/>
    <property type="project" value="UniProtKB-SubCell"/>
</dbReference>
<keyword evidence="3" id="KW-0677">Repeat</keyword>
<evidence type="ECO:0000313" key="8">
    <source>
        <dbReference type="Proteomes" id="UP000472264"/>
    </source>
</evidence>
<dbReference type="GO" id="GO:0000398">
    <property type="term" value="P:mRNA splicing, via spliceosome"/>
    <property type="evidence" value="ECO:0007669"/>
    <property type="project" value="InterPro"/>
</dbReference>
<evidence type="ECO:0000256" key="4">
    <source>
        <dbReference type="ARBA" id="ARBA00023242"/>
    </source>
</evidence>
<sequence length="435" mass="49048">MESSSDEEEVRTFVQVISEKYNPENFPYGQGLGVVILPSPPGSPVKDRLFMPSVLVLNYCGISKAGDKSDIAAFCAHVVELDLSYNRLNDWGEICTIVSSIPHLDFLNLSMNPLSGVELEPSMAEIFSRVRRLVLINTHVSWDTVHTLTRHTPELEELFLCLNDYNAVTESQTPCPSLRLLQITDNQLQQWAEVRKFGVIYPCLSTLVLANNSVDSVGDSQETLQRLFPNLRSINLNNSGLSTWDDIERLNFFPKLEEVKAMGIPLLQPYSTQERRSLLLAQLPSAVVLNGSVVSQGEREDAERFFIRYYQDRPEQELPERYHTLVSKYGQLAPLAEVDLSPRCTTVDVRWGERVVAVSLRLEQTVGDLKKHLKALLQLPNNGVRLFYINREMCSVLGPEELKCGCRALHSYSIRDGDEILVVPKVKGRCSSSHL</sequence>
<keyword evidence="4" id="KW-0539">Nucleus</keyword>
<dbReference type="PROSITE" id="PS50053">
    <property type="entry name" value="UBIQUITIN_2"/>
    <property type="match status" value="1"/>
</dbReference>
<reference evidence="7" key="3">
    <citation type="submission" date="2025-09" db="UniProtKB">
        <authorList>
            <consortium name="Ensembl"/>
        </authorList>
    </citation>
    <scope>IDENTIFICATION</scope>
</reference>
<dbReference type="InterPro" id="IPR032675">
    <property type="entry name" value="LRR_dom_sf"/>
</dbReference>
<dbReference type="GO" id="GO:0030620">
    <property type="term" value="F:U2 snRNA binding"/>
    <property type="evidence" value="ECO:0007669"/>
    <property type="project" value="InterPro"/>
</dbReference>
<comment type="similarity">
    <text evidence="5">Belongs to the U2 small nuclear ribonucleoprotein A family.</text>
</comment>
<evidence type="ECO:0000256" key="2">
    <source>
        <dbReference type="ARBA" id="ARBA00022614"/>
    </source>
</evidence>
<name>A0A665UY69_ECHNA</name>
<dbReference type="FunFam" id="3.80.10.10:FF:000145">
    <property type="entry name" value="Tubulin-specific chaperone cofactor E-like protein"/>
    <property type="match status" value="1"/>
</dbReference>
<organism evidence="7 8">
    <name type="scientific">Echeneis naucrates</name>
    <name type="common">Live sharksucker</name>
    <dbReference type="NCBI Taxonomy" id="173247"/>
    <lineage>
        <taxon>Eukaryota</taxon>
        <taxon>Metazoa</taxon>
        <taxon>Chordata</taxon>
        <taxon>Craniata</taxon>
        <taxon>Vertebrata</taxon>
        <taxon>Euteleostomi</taxon>
        <taxon>Actinopterygii</taxon>
        <taxon>Neopterygii</taxon>
        <taxon>Teleostei</taxon>
        <taxon>Neoteleostei</taxon>
        <taxon>Acanthomorphata</taxon>
        <taxon>Carangaria</taxon>
        <taxon>Carangiformes</taxon>
        <taxon>Echeneidae</taxon>
        <taxon>Echeneis</taxon>
    </lineage>
</organism>
<dbReference type="Gene3D" id="3.10.20.90">
    <property type="entry name" value="Phosphatidylinositol 3-kinase Catalytic Subunit, Chain A, domain 1"/>
    <property type="match status" value="1"/>
</dbReference>
<dbReference type="AlphaFoldDB" id="A0A665UY69"/>
<dbReference type="InParanoid" id="A0A665UY69"/>
<evidence type="ECO:0000256" key="3">
    <source>
        <dbReference type="ARBA" id="ARBA00022737"/>
    </source>
</evidence>
<dbReference type="InterPro" id="IPR000626">
    <property type="entry name" value="Ubiquitin-like_dom"/>
</dbReference>
<evidence type="ECO:0000256" key="1">
    <source>
        <dbReference type="ARBA" id="ARBA00004123"/>
    </source>
</evidence>
<dbReference type="SUPFAM" id="SSF54236">
    <property type="entry name" value="Ubiquitin-like"/>
    <property type="match status" value="1"/>
</dbReference>
<dbReference type="InterPro" id="IPR044640">
    <property type="entry name" value="RU2A"/>
</dbReference>